<evidence type="ECO:0000313" key="1">
    <source>
        <dbReference type="EMBL" id="KAL2832204.1"/>
    </source>
</evidence>
<dbReference type="SUPFAM" id="SSF56281">
    <property type="entry name" value="Metallo-hydrolase/oxidoreductase"/>
    <property type="match status" value="1"/>
</dbReference>
<name>A0ABR4IWR9_9EURO</name>
<evidence type="ECO:0008006" key="3">
    <source>
        <dbReference type="Google" id="ProtNLM"/>
    </source>
</evidence>
<sequence length="329" mass="36920">MQTSLEWFGATTFRLKTHGLTIFLDTWLDRPANIPSYGCIDQVEECDYIFISHAHFDHLPGADRIAKKTGAIIYANCEAINVMRLAGVPEQQLFPVQGGERVPLYTRDQRALPEAERPAPACSVHIWPSLHCFGPPGEHRHFPDVIDTATEYHGQAGPYACTLDITQGQRLGLFRAANAPAEHLANLPAELRGFVDYIRDQERNRCSPVDGGQLMFNFLLGQRTLLWMAHLGGYEGVLRDMRPQPDTVIMACAGRANFNGRPWNGSAAQFATQVLKWLGEPPTVIWCLHDESPIPPRRIEVQGASDMVQREMKTRVMTLNHVTPVSLWE</sequence>
<evidence type="ECO:0000313" key="2">
    <source>
        <dbReference type="Proteomes" id="UP001610446"/>
    </source>
</evidence>
<dbReference type="EMBL" id="JBFXLU010000269">
    <property type="protein sequence ID" value="KAL2832204.1"/>
    <property type="molecule type" value="Genomic_DNA"/>
</dbReference>
<gene>
    <name evidence="1" type="ORF">BJY01DRAFT_254023</name>
</gene>
<accession>A0ABR4IWR9</accession>
<dbReference type="InterPro" id="IPR036866">
    <property type="entry name" value="RibonucZ/Hydroxyglut_hydro"/>
</dbReference>
<dbReference type="Proteomes" id="UP001610446">
    <property type="component" value="Unassembled WGS sequence"/>
</dbReference>
<dbReference type="Pfam" id="PF13483">
    <property type="entry name" value="Lactamase_B_3"/>
    <property type="match status" value="1"/>
</dbReference>
<dbReference type="PANTHER" id="PTHR43546">
    <property type="entry name" value="UPF0173 METAL-DEPENDENT HYDROLASE MJ1163-RELATED"/>
    <property type="match status" value="1"/>
</dbReference>
<dbReference type="InterPro" id="IPR050114">
    <property type="entry name" value="UPF0173_UPF0282_UlaG_hydrolase"/>
</dbReference>
<organism evidence="1 2">
    <name type="scientific">Aspergillus pseudoustus</name>
    <dbReference type="NCBI Taxonomy" id="1810923"/>
    <lineage>
        <taxon>Eukaryota</taxon>
        <taxon>Fungi</taxon>
        <taxon>Dikarya</taxon>
        <taxon>Ascomycota</taxon>
        <taxon>Pezizomycotina</taxon>
        <taxon>Eurotiomycetes</taxon>
        <taxon>Eurotiomycetidae</taxon>
        <taxon>Eurotiales</taxon>
        <taxon>Aspergillaceae</taxon>
        <taxon>Aspergillus</taxon>
        <taxon>Aspergillus subgen. Nidulantes</taxon>
    </lineage>
</organism>
<protein>
    <recommendedName>
        <fullName evidence="3">Metallo-beta-lactamase domain-containing protein</fullName>
    </recommendedName>
</protein>
<keyword evidence="2" id="KW-1185">Reference proteome</keyword>
<proteinExistence type="predicted"/>
<dbReference type="PANTHER" id="PTHR43546:SF3">
    <property type="entry name" value="UPF0173 METAL-DEPENDENT HYDROLASE MJ1163"/>
    <property type="match status" value="1"/>
</dbReference>
<dbReference type="Gene3D" id="3.60.15.10">
    <property type="entry name" value="Ribonuclease Z/Hydroxyacylglutathione hydrolase-like"/>
    <property type="match status" value="1"/>
</dbReference>
<reference evidence="1 2" key="1">
    <citation type="submission" date="2024-07" db="EMBL/GenBank/DDBJ databases">
        <title>Section-level genome sequencing and comparative genomics of Aspergillus sections Usti and Cavernicolus.</title>
        <authorList>
            <consortium name="Lawrence Berkeley National Laboratory"/>
            <person name="Nybo J.L."/>
            <person name="Vesth T.C."/>
            <person name="Theobald S."/>
            <person name="Frisvad J.C."/>
            <person name="Larsen T.O."/>
            <person name="Kjaerboelling I."/>
            <person name="Rothschild-Mancinelli K."/>
            <person name="Lyhne E.K."/>
            <person name="Kogle M.E."/>
            <person name="Barry K."/>
            <person name="Clum A."/>
            <person name="Na H."/>
            <person name="Ledsgaard L."/>
            <person name="Lin J."/>
            <person name="Lipzen A."/>
            <person name="Kuo A."/>
            <person name="Riley R."/>
            <person name="Mondo S."/>
            <person name="Labutti K."/>
            <person name="Haridas S."/>
            <person name="Pangalinan J."/>
            <person name="Salamov A.A."/>
            <person name="Simmons B.A."/>
            <person name="Magnuson J.K."/>
            <person name="Chen J."/>
            <person name="Drula E."/>
            <person name="Henrissat B."/>
            <person name="Wiebenga A."/>
            <person name="Lubbers R.J."/>
            <person name="Gomes A.C."/>
            <person name="Makela M.R."/>
            <person name="Stajich J."/>
            <person name="Grigoriev I.V."/>
            <person name="Mortensen U.H."/>
            <person name="De Vries R.P."/>
            <person name="Baker S.E."/>
            <person name="Andersen M.R."/>
        </authorList>
    </citation>
    <scope>NUCLEOTIDE SEQUENCE [LARGE SCALE GENOMIC DNA]</scope>
    <source>
        <strain evidence="1 2">CBS 123904</strain>
    </source>
</reference>
<comment type="caution">
    <text evidence="1">The sequence shown here is derived from an EMBL/GenBank/DDBJ whole genome shotgun (WGS) entry which is preliminary data.</text>
</comment>